<evidence type="ECO:0000256" key="9">
    <source>
        <dbReference type="SAM" id="Phobius"/>
    </source>
</evidence>
<dbReference type="Pfam" id="PF00001">
    <property type="entry name" value="7tm_1"/>
    <property type="match status" value="1"/>
</dbReference>
<gene>
    <name evidence="11" type="ORF">Q7C36_016590</name>
</gene>
<comment type="caution">
    <text evidence="11">The sequence shown here is derived from an EMBL/GenBank/DDBJ whole genome shotgun (WGS) entry which is preliminary data.</text>
</comment>
<keyword evidence="3 9" id="KW-0812">Transmembrane</keyword>
<reference evidence="11" key="1">
    <citation type="submission" date="2023-08" db="EMBL/GenBank/DDBJ databases">
        <title>Pelteobagrus vachellii genome.</title>
        <authorList>
            <person name="Liu H."/>
        </authorList>
    </citation>
    <scope>NUCLEOTIDE SEQUENCE</scope>
    <source>
        <strain evidence="11">PRFRI_2022a</strain>
        <tissue evidence="11">Muscle</tissue>
    </source>
</reference>
<evidence type="ECO:0000256" key="2">
    <source>
        <dbReference type="ARBA" id="ARBA00022475"/>
    </source>
</evidence>
<evidence type="ECO:0000256" key="3">
    <source>
        <dbReference type="ARBA" id="ARBA00022692"/>
    </source>
</evidence>
<feature type="domain" description="G-protein coupled receptors family 1 profile" evidence="10">
    <location>
        <begin position="60"/>
        <end position="141"/>
    </location>
</feature>
<evidence type="ECO:0000256" key="7">
    <source>
        <dbReference type="ARBA" id="ARBA00023170"/>
    </source>
</evidence>
<dbReference type="Gene3D" id="1.20.1070.10">
    <property type="entry name" value="Rhodopsin 7-helix transmembrane proteins"/>
    <property type="match status" value="1"/>
</dbReference>
<sequence>MTLQGYKTTMAANSLNTALNDSTASNTTNKTQDSLCLPEVLARPFFIVSYSTVCFVCLALNTITMRVYYCTSLKFQSSVTVYLKNLAAADFFLCLVLPLRIANYANKSTALQHIYCNFGAAGFYLNMYASILFMDYIAANR</sequence>
<feature type="transmembrane region" description="Helical" evidence="9">
    <location>
        <begin position="47"/>
        <end position="69"/>
    </location>
</feature>
<dbReference type="InterPro" id="IPR017452">
    <property type="entry name" value="GPCR_Rhodpsn_7TM"/>
</dbReference>
<dbReference type="PANTHER" id="PTHR24233:SF11">
    <property type="entry name" value="P2Y PURINOCEPTOR 14-LIKE"/>
    <property type="match status" value="1"/>
</dbReference>
<dbReference type="GO" id="GO:0045028">
    <property type="term" value="F:G protein-coupled purinergic nucleotide receptor activity"/>
    <property type="evidence" value="ECO:0007669"/>
    <property type="project" value="TreeGrafter"/>
</dbReference>
<keyword evidence="7" id="KW-0675">Receptor</keyword>
<dbReference type="SUPFAM" id="SSF81321">
    <property type="entry name" value="Family A G protein-coupled receptor-like"/>
    <property type="match status" value="1"/>
</dbReference>
<protein>
    <recommendedName>
        <fullName evidence="10">G-protein coupled receptors family 1 profile domain-containing protein</fullName>
    </recommendedName>
</protein>
<dbReference type="PROSITE" id="PS50262">
    <property type="entry name" value="G_PROTEIN_RECEP_F1_2"/>
    <property type="match status" value="1"/>
</dbReference>
<evidence type="ECO:0000256" key="6">
    <source>
        <dbReference type="ARBA" id="ARBA00023136"/>
    </source>
</evidence>
<keyword evidence="8" id="KW-0807">Transducer</keyword>
<feature type="transmembrane region" description="Helical" evidence="9">
    <location>
        <begin position="121"/>
        <end position="139"/>
    </location>
</feature>
<dbReference type="GO" id="GO:0005886">
    <property type="term" value="C:plasma membrane"/>
    <property type="evidence" value="ECO:0007669"/>
    <property type="project" value="UniProtKB-SubCell"/>
</dbReference>
<dbReference type="InterPro" id="IPR000276">
    <property type="entry name" value="GPCR_Rhodpsn"/>
</dbReference>
<feature type="transmembrane region" description="Helical" evidence="9">
    <location>
        <begin position="81"/>
        <end position="101"/>
    </location>
</feature>
<keyword evidence="6 9" id="KW-0472">Membrane</keyword>
<evidence type="ECO:0000256" key="1">
    <source>
        <dbReference type="ARBA" id="ARBA00004651"/>
    </source>
</evidence>
<comment type="subcellular location">
    <subcellularLocation>
        <location evidence="1">Cell membrane</location>
        <topology evidence="1">Multi-pass membrane protein</topology>
    </subcellularLocation>
</comment>
<proteinExistence type="predicted"/>
<dbReference type="PANTHER" id="PTHR24233">
    <property type="entry name" value="P2Y PURINOCEPTOR-RELATED G-PROTEIN COUPLED RECEPTOR"/>
    <property type="match status" value="1"/>
</dbReference>
<evidence type="ECO:0000256" key="5">
    <source>
        <dbReference type="ARBA" id="ARBA00023040"/>
    </source>
</evidence>
<keyword evidence="5" id="KW-0297">G-protein coupled receptor</keyword>
<dbReference type="AlphaFoldDB" id="A0AA88M6N9"/>
<name>A0AA88M6N9_TACVA</name>
<accession>A0AA88M6N9</accession>
<evidence type="ECO:0000259" key="10">
    <source>
        <dbReference type="PROSITE" id="PS50262"/>
    </source>
</evidence>
<keyword evidence="12" id="KW-1185">Reference proteome</keyword>
<evidence type="ECO:0000256" key="4">
    <source>
        <dbReference type="ARBA" id="ARBA00022989"/>
    </source>
</evidence>
<dbReference type="Proteomes" id="UP001187315">
    <property type="component" value="Unassembled WGS sequence"/>
</dbReference>
<organism evidence="11 12">
    <name type="scientific">Tachysurus vachellii</name>
    <name type="common">Darkbarbel catfish</name>
    <name type="synonym">Pelteobagrus vachellii</name>
    <dbReference type="NCBI Taxonomy" id="175792"/>
    <lineage>
        <taxon>Eukaryota</taxon>
        <taxon>Metazoa</taxon>
        <taxon>Chordata</taxon>
        <taxon>Craniata</taxon>
        <taxon>Vertebrata</taxon>
        <taxon>Euteleostomi</taxon>
        <taxon>Actinopterygii</taxon>
        <taxon>Neopterygii</taxon>
        <taxon>Teleostei</taxon>
        <taxon>Ostariophysi</taxon>
        <taxon>Siluriformes</taxon>
        <taxon>Bagridae</taxon>
        <taxon>Tachysurus</taxon>
    </lineage>
</organism>
<evidence type="ECO:0000313" key="11">
    <source>
        <dbReference type="EMBL" id="KAK2831504.1"/>
    </source>
</evidence>
<evidence type="ECO:0000256" key="8">
    <source>
        <dbReference type="ARBA" id="ARBA00023224"/>
    </source>
</evidence>
<keyword evidence="4 9" id="KW-1133">Transmembrane helix</keyword>
<evidence type="ECO:0000313" key="12">
    <source>
        <dbReference type="Proteomes" id="UP001187315"/>
    </source>
</evidence>
<dbReference type="EMBL" id="JAVHJS010000017">
    <property type="protein sequence ID" value="KAK2831504.1"/>
    <property type="molecule type" value="Genomic_DNA"/>
</dbReference>
<keyword evidence="2" id="KW-1003">Cell membrane</keyword>